<dbReference type="Pfam" id="PF14602">
    <property type="entry name" value="Hexapep_2"/>
    <property type="match status" value="1"/>
</dbReference>
<reference evidence="1 2" key="1">
    <citation type="journal article" date="2015" name="Genome Announc.">
        <title>Genomes of Geoalkalibacter ferrihydriticus Z-0531T and Geoalkalibacter subterraneus Red1T, Two Haloalkaliphilic Metal-Reducing Deltaproteobacteria.</title>
        <authorList>
            <person name="Badalamenti J.P."/>
            <person name="Krajmalnik-Brown R."/>
            <person name="Torres C.I."/>
            <person name="Bond D.R."/>
        </authorList>
    </citation>
    <scope>NUCLEOTIDE SEQUENCE [LARGE SCALE GENOMIC DNA]</scope>
    <source>
        <strain evidence="1 2">Red1</strain>
    </source>
</reference>
<gene>
    <name evidence="1" type="ORF">GSUB_09055</name>
</gene>
<dbReference type="HOGENOM" id="CLU_064827_7_1_7"/>
<keyword evidence="2" id="KW-1185">Reference proteome</keyword>
<evidence type="ECO:0000313" key="2">
    <source>
        <dbReference type="Proteomes" id="UP000035036"/>
    </source>
</evidence>
<accession>A0A0B5FTI0</accession>
<dbReference type="PANTHER" id="PTHR13061">
    <property type="entry name" value="DYNACTIN SUBUNIT P25"/>
    <property type="match status" value="1"/>
</dbReference>
<organism evidence="1 2">
    <name type="scientific">Geoalkalibacter subterraneus</name>
    <dbReference type="NCBI Taxonomy" id="483547"/>
    <lineage>
        <taxon>Bacteria</taxon>
        <taxon>Pseudomonadati</taxon>
        <taxon>Thermodesulfobacteriota</taxon>
        <taxon>Desulfuromonadia</taxon>
        <taxon>Desulfuromonadales</taxon>
        <taxon>Geoalkalibacteraceae</taxon>
        <taxon>Geoalkalibacter</taxon>
    </lineage>
</organism>
<dbReference type="Gene3D" id="2.160.10.10">
    <property type="entry name" value="Hexapeptide repeat proteins"/>
    <property type="match status" value="1"/>
</dbReference>
<dbReference type="InterPro" id="IPR047324">
    <property type="entry name" value="LbH_gamma_CA-like"/>
</dbReference>
<dbReference type="InterPro" id="IPR011004">
    <property type="entry name" value="Trimer_LpxA-like_sf"/>
</dbReference>
<sequence length="178" mass="19067">MILPFFEKLPQLKGEVFIEKSARVIGDVNLGDGASIWFNVVVRGDVNYIRIGDRTNIQDGSVVHVTRDTHPTILGDDVTVGHNVTLHGCIIGNRVLVGMGAVVLDGVEIGDDCIIGAGSVVAPGTKVPAGHLILGNPGRVKRPLKSSEISHLKVSADNYIHYMRQYLSMTEEGCGKIG</sequence>
<dbReference type="STRING" id="483547.GSUB_09055"/>
<dbReference type="Pfam" id="PF00132">
    <property type="entry name" value="Hexapep"/>
    <property type="match status" value="1"/>
</dbReference>
<dbReference type="PANTHER" id="PTHR13061:SF29">
    <property type="entry name" value="GAMMA CARBONIC ANHYDRASE-LIKE 1, MITOCHONDRIAL-RELATED"/>
    <property type="match status" value="1"/>
</dbReference>
<dbReference type="KEGG" id="gsb:GSUB_09055"/>
<name>A0A0B5FTI0_9BACT</name>
<dbReference type="InterPro" id="IPR050484">
    <property type="entry name" value="Transf_Hexapept/Carb_Anhydrase"/>
</dbReference>
<dbReference type="InterPro" id="IPR001451">
    <property type="entry name" value="Hexapep"/>
</dbReference>
<dbReference type="AlphaFoldDB" id="A0A0B5FTI0"/>
<evidence type="ECO:0000313" key="1">
    <source>
        <dbReference type="EMBL" id="AJF07984.1"/>
    </source>
</evidence>
<dbReference type="SUPFAM" id="SSF51161">
    <property type="entry name" value="Trimeric LpxA-like enzymes"/>
    <property type="match status" value="1"/>
</dbReference>
<dbReference type="CDD" id="cd04645">
    <property type="entry name" value="LbH_gamma_CA_like"/>
    <property type="match status" value="1"/>
</dbReference>
<dbReference type="OrthoDB" id="9803036at2"/>
<proteinExistence type="predicted"/>
<dbReference type="Proteomes" id="UP000035036">
    <property type="component" value="Chromosome"/>
</dbReference>
<dbReference type="EMBL" id="CP010311">
    <property type="protein sequence ID" value="AJF07984.1"/>
    <property type="molecule type" value="Genomic_DNA"/>
</dbReference>
<protein>
    <recommendedName>
        <fullName evidence="3">Gamma carbonic anhydrase family protein</fullName>
    </recommendedName>
</protein>
<evidence type="ECO:0008006" key="3">
    <source>
        <dbReference type="Google" id="ProtNLM"/>
    </source>
</evidence>
<dbReference type="RefSeq" id="WP_040202343.1">
    <property type="nucleotide sequence ID" value="NZ_CP010311.1"/>
</dbReference>